<gene>
    <name evidence="3" type="ORF">EJB05_04515</name>
</gene>
<dbReference type="PANTHER" id="PTHR11697">
    <property type="entry name" value="GENERAL TRANSCRIPTION FACTOR 2-RELATED ZINC FINGER PROTEIN"/>
    <property type="match status" value="1"/>
</dbReference>
<keyword evidence="1" id="KW-1133">Transmembrane helix</keyword>
<keyword evidence="1" id="KW-0812">Transmembrane</keyword>
<dbReference type="Proteomes" id="UP000324897">
    <property type="component" value="Chromosome 5"/>
</dbReference>
<dbReference type="GO" id="GO:0046983">
    <property type="term" value="F:protein dimerization activity"/>
    <property type="evidence" value="ECO:0007669"/>
    <property type="project" value="InterPro"/>
</dbReference>
<organism evidence="3 4">
    <name type="scientific">Eragrostis curvula</name>
    <name type="common">weeping love grass</name>
    <dbReference type="NCBI Taxonomy" id="38414"/>
    <lineage>
        <taxon>Eukaryota</taxon>
        <taxon>Viridiplantae</taxon>
        <taxon>Streptophyta</taxon>
        <taxon>Embryophyta</taxon>
        <taxon>Tracheophyta</taxon>
        <taxon>Spermatophyta</taxon>
        <taxon>Magnoliopsida</taxon>
        <taxon>Liliopsida</taxon>
        <taxon>Poales</taxon>
        <taxon>Poaceae</taxon>
        <taxon>PACMAD clade</taxon>
        <taxon>Chloridoideae</taxon>
        <taxon>Eragrostideae</taxon>
        <taxon>Eragrostidinae</taxon>
        <taxon>Eragrostis</taxon>
    </lineage>
</organism>
<evidence type="ECO:0000256" key="1">
    <source>
        <dbReference type="SAM" id="Phobius"/>
    </source>
</evidence>
<evidence type="ECO:0000313" key="3">
    <source>
        <dbReference type="EMBL" id="TVU45045.1"/>
    </source>
</evidence>
<feature type="transmembrane region" description="Helical" evidence="1">
    <location>
        <begin position="54"/>
        <end position="75"/>
    </location>
</feature>
<keyword evidence="4" id="KW-1185">Reference proteome</keyword>
<proteinExistence type="predicted"/>
<feature type="non-terminal residue" evidence="3">
    <location>
        <position position="1"/>
    </location>
</feature>
<accession>A0A5J9WAX8</accession>
<evidence type="ECO:0000313" key="4">
    <source>
        <dbReference type="Proteomes" id="UP000324897"/>
    </source>
</evidence>
<dbReference type="Pfam" id="PF05699">
    <property type="entry name" value="Dimer_Tnp_hAT"/>
    <property type="match status" value="1"/>
</dbReference>
<name>A0A5J9WAX8_9POAL</name>
<dbReference type="PANTHER" id="PTHR11697:SF230">
    <property type="entry name" value="ZINC FINGER, MYM DOMAIN CONTAINING 1"/>
    <property type="match status" value="1"/>
</dbReference>
<evidence type="ECO:0000259" key="2">
    <source>
        <dbReference type="Pfam" id="PF05699"/>
    </source>
</evidence>
<dbReference type="OrthoDB" id="118159at2759"/>
<keyword evidence="1" id="KW-0472">Membrane</keyword>
<dbReference type="InterPro" id="IPR055298">
    <property type="entry name" value="AtLOH3-like"/>
</dbReference>
<reference evidence="3 4" key="1">
    <citation type="journal article" date="2019" name="Sci. Rep.">
        <title>A high-quality genome of Eragrostis curvula grass provides insights into Poaceae evolution and supports new strategies to enhance forage quality.</title>
        <authorList>
            <person name="Carballo J."/>
            <person name="Santos B.A.C.M."/>
            <person name="Zappacosta D."/>
            <person name="Garbus I."/>
            <person name="Selva J.P."/>
            <person name="Gallo C.A."/>
            <person name="Diaz A."/>
            <person name="Albertini E."/>
            <person name="Caccamo M."/>
            <person name="Echenique V."/>
        </authorList>
    </citation>
    <scope>NUCLEOTIDE SEQUENCE [LARGE SCALE GENOMIC DNA]</scope>
    <source>
        <strain evidence="4">cv. Victoria</strain>
        <tissue evidence="3">Leaf</tissue>
    </source>
</reference>
<dbReference type="EMBL" id="RWGY01000004">
    <property type="protein sequence ID" value="TVU45045.1"/>
    <property type="molecule type" value="Genomic_DNA"/>
</dbReference>
<feature type="transmembrane region" description="Helical" evidence="1">
    <location>
        <begin position="259"/>
        <end position="280"/>
    </location>
</feature>
<sequence length="336" mass="39013">MRVRSKKEAGYEAFVVDGWNSLVNLFPTIVKVLAVVENEDKDGKNREQAWGLQVYFQSFAFVFYLHLMLTVLATTNTLSIALQRKDQDIVNAMNCVRATRNHLEELRRDGWDKVLAEAYAFCEKHDIVKLEMDEAYVDPKNIRKKTGITNKHHFQVECFNVVLDWLLQEFDSRFSETTSQLLVCSGSLNPRDSFRDFDAERLVSLAKLYPKDFDSKDLRELDHVLSFYISDVRGDDRFSNLQTIAELSQKMVETGKDKCYLLVYWLLKLVLVLPVATATVERIFSAMKIVKTYLQNCMGDDYMSHSLICYVEKLLMAKVTNDVVVRRFKAMAQRKY</sequence>
<feature type="domain" description="HAT C-terminal dimerisation" evidence="2">
    <location>
        <begin position="256"/>
        <end position="312"/>
    </location>
</feature>
<dbReference type="InterPro" id="IPR008906">
    <property type="entry name" value="HATC_C_dom"/>
</dbReference>
<comment type="caution">
    <text evidence="3">The sequence shown here is derived from an EMBL/GenBank/DDBJ whole genome shotgun (WGS) entry which is preliminary data.</text>
</comment>
<dbReference type="InterPro" id="IPR012337">
    <property type="entry name" value="RNaseH-like_sf"/>
</dbReference>
<dbReference type="SUPFAM" id="SSF53098">
    <property type="entry name" value="Ribonuclease H-like"/>
    <property type="match status" value="1"/>
</dbReference>
<dbReference type="Gramene" id="TVU45045">
    <property type="protein sequence ID" value="TVU45045"/>
    <property type="gene ID" value="EJB05_04515"/>
</dbReference>
<protein>
    <recommendedName>
        <fullName evidence="2">HAT C-terminal dimerisation domain-containing protein</fullName>
    </recommendedName>
</protein>
<dbReference type="AlphaFoldDB" id="A0A5J9WAX8"/>